<keyword evidence="5" id="KW-1185">Reference proteome</keyword>
<organism evidence="4 5">
    <name type="scientific">Pseudomonas capeferrum</name>
    <dbReference type="NCBI Taxonomy" id="1495066"/>
    <lineage>
        <taxon>Bacteria</taxon>
        <taxon>Pseudomonadati</taxon>
        <taxon>Pseudomonadota</taxon>
        <taxon>Gammaproteobacteria</taxon>
        <taxon>Pseudomonadales</taxon>
        <taxon>Pseudomonadaceae</taxon>
        <taxon>Pseudomonas</taxon>
    </lineage>
</organism>
<gene>
    <name evidence="4" type="ORF">PMC74_07665</name>
</gene>
<dbReference type="InterPro" id="IPR000086">
    <property type="entry name" value="NUDIX_hydrolase_dom"/>
</dbReference>
<dbReference type="EMBL" id="CP116669">
    <property type="protein sequence ID" value="WCI02872.1"/>
    <property type="molecule type" value="Genomic_DNA"/>
</dbReference>
<evidence type="ECO:0000313" key="5">
    <source>
        <dbReference type="Proteomes" id="UP001214301"/>
    </source>
</evidence>
<dbReference type="SUPFAM" id="SSF55811">
    <property type="entry name" value="Nudix"/>
    <property type="match status" value="1"/>
</dbReference>
<dbReference type="GeneID" id="301036711"/>
<keyword evidence="2" id="KW-0378">Hydrolase</keyword>
<protein>
    <submittedName>
        <fullName evidence="4">NUDIX domain-containing protein</fullName>
    </submittedName>
</protein>
<dbReference type="PROSITE" id="PS00893">
    <property type="entry name" value="NUDIX_BOX"/>
    <property type="match status" value="1"/>
</dbReference>
<dbReference type="InterPro" id="IPR020084">
    <property type="entry name" value="NUDIX_hydrolase_CS"/>
</dbReference>
<evidence type="ECO:0000256" key="1">
    <source>
        <dbReference type="ARBA" id="ARBA00001946"/>
    </source>
</evidence>
<accession>A0ABY7RH52</accession>
<evidence type="ECO:0000313" key="4">
    <source>
        <dbReference type="EMBL" id="WCI02872.1"/>
    </source>
</evidence>
<dbReference type="InterPro" id="IPR015797">
    <property type="entry name" value="NUDIX_hydrolase-like_dom_sf"/>
</dbReference>
<reference evidence="4 5" key="1">
    <citation type="journal article" date="2020" name="Front. Microbiol.">
        <title>Toward Biorecycling: Isolation of a Soil Bacterium That Grows on a Polyurethane Oligomer and Monomer.</title>
        <authorList>
            <person name="Espinosa M.J.C."/>
            <person name="Blanco A.C."/>
            <person name="Schmidgall T."/>
            <person name="Atanasoff-Kardjalieff A.K."/>
            <person name="Kappelmeyer U."/>
            <person name="Tischler D."/>
            <person name="Pieper D.H."/>
            <person name="Heipieper H.J."/>
            <person name="Eberlein C."/>
        </authorList>
    </citation>
    <scope>NUCLEOTIDE SEQUENCE [LARGE SCALE GENOMIC DNA]</scope>
    <source>
        <strain evidence="4 5">TDA1</strain>
    </source>
</reference>
<proteinExistence type="predicted"/>
<sequence length="156" mass="17231">MLPDKACAVVLSPSSPPCILLFRHPLAGVQLVKGSIENGETPREAALRELHEESGIHNATIGDDLGCWDSGHLGQTWSFHLCRAEGVLPERWLHQTLDDHGHTFEFFWAALDHLPYAECHPVFQRALGYLSNSLKLGGHWPDAHLLGGCRNDRAGL</sequence>
<comment type="cofactor">
    <cofactor evidence="1">
        <name>Mg(2+)</name>
        <dbReference type="ChEBI" id="CHEBI:18420"/>
    </cofactor>
</comment>
<dbReference type="PROSITE" id="PS51462">
    <property type="entry name" value="NUDIX"/>
    <property type="match status" value="1"/>
</dbReference>
<name>A0ABY7RH52_9PSED</name>
<dbReference type="RefSeq" id="WP_033701486.1">
    <property type="nucleotide sequence ID" value="NZ_CP116669.1"/>
</dbReference>
<dbReference type="CDD" id="cd04663">
    <property type="entry name" value="NUDIX_Hydrolase"/>
    <property type="match status" value="1"/>
</dbReference>
<evidence type="ECO:0000256" key="2">
    <source>
        <dbReference type="ARBA" id="ARBA00022801"/>
    </source>
</evidence>
<dbReference type="Pfam" id="PF00293">
    <property type="entry name" value="NUDIX"/>
    <property type="match status" value="1"/>
</dbReference>
<dbReference type="Gene3D" id="3.90.79.10">
    <property type="entry name" value="Nucleoside Triphosphate Pyrophosphohydrolase"/>
    <property type="match status" value="1"/>
</dbReference>
<feature type="domain" description="Nudix hydrolase" evidence="3">
    <location>
        <begin position="1"/>
        <end position="131"/>
    </location>
</feature>
<dbReference type="Proteomes" id="UP001214301">
    <property type="component" value="Chromosome"/>
</dbReference>
<evidence type="ECO:0000259" key="3">
    <source>
        <dbReference type="PROSITE" id="PS51462"/>
    </source>
</evidence>